<dbReference type="Pfam" id="PF04857">
    <property type="entry name" value="CAF1"/>
    <property type="match status" value="1"/>
</dbReference>
<proteinExistence type="inferred from homology"/>
<dbReference type="GO" id="GO:1990431">
    <property type="term" value="P:priRNA 3'-end processing"/>
    <property type="evidence" value="ECO:0007669"/>
    <property type="project" value="TreeGrafter"/>
</dbReference>
<protein>
    <submittedName>
        <fullName evidence="2">Uncharacterized protein</fullName>
    </submittedName>
</protein>
<comment type="similarity">
    <text evidence="1">Belongs to the CAF1 family.</text>
</comment>
<evidence type="ECO:0000313" key="2">
    <source>
        <dbReference type="EMBL" id="KAG2178053.1"/>
    </source>
</evidence>
<dbReference type="GO" id="GO:0000289">
    <property type="term" value="P:nuclear-transcribed mRNA poly(A) tail shortening"/>
    <property type="evidence" value="ECO:0007669"/>
    <property type="project" value="TreeGrafter"/>
</dbReference>
<dbReference type="InterPro" id="IPR012337">
    <property type="entry name" value="RNaseH-like_sf"/>
</dbReference>
<dbReference type="OrthoDB" id="1432093at2759"/>
<dbReference type="Gene3D" id="3.30.420.10">
    <property type="entry name" value="Ribonuclease H-like superfamily/Ribonuclease H"/>
    <property type="match status" value="2"/>
</dbReference>
<dbReference type="GO" id="GO:1990432">
    <property type="term" value="P:siRNA 3'-end processing"/>
    <property type="evidence" value="ECO:0007669"/>
    <property type="project" value="TreeGrafter"/>
</dbReference>
<dbReference type="SUPFAM" id="SSF53098">
    <property type="entry name" value="Ribonuclease H-like"/>
    <property type="match status" value="1"/>
</dbReference>
<sequence>MGITISISHFTVTSLIDMDILNQNFQEKLPLVLEAIQESFHRQSSGGFQSLSSSPGLHKSSGQYRFNTVQQTYTNYVGSASSFLIVQIGICTFHWSSTAKRYFAKPFNFYVFPRGSRGRSLNRNFLVQSTAFDFLAGVGFDFNKWVYSGIPYLTFQEEDQFKKESLEKLENNMATIPIDPKDVEFVKTFRDKIDEWLLLPKHKTHIGIDIEASNSYRKRLIHQEVRNNYPDLKTIGKQYSVNVSRTSDKQREERRLAMQQKFDEEIDIAVGFRKVIDAISASKKTIVGHNFFLDLLHLYYQFMAPLPPKIEDFKKVVHNHFPSVIDTKYLATSCSALSVSFR</sequence>
<keyword evidence="3" id="KW-1185">Reference proteome</keyword>
<dbReference type="InterPro" id="IPR006941">
    <property type="entry name" value="RNase_CAF1"/>
</dbReference>
<dbReference type="InterPro" id="IPR036397">
    <property type="entry name" value="RNaseH_sf"/>
</dbReference>
<dbReference type="PANTHER" id="PTHR15092">
    <property type="entry name" value="POLY A -SPECIFIC RIBONUCLEASE/TARGET OF EGR1, MEMBER 1"/>
    <property type="match status" value="1"/>
</dbReference>
<dbReference type="GO" id="GO:0005634">
    <property type="term" value="C:nucleus"/>
    <property type="evidence" value="ECO:0007669"/>
    <property type="project" value="TreeGrafter"/>
</dbReference>
<gene>
    <name evidence="2" type="ORF">INT43_003306</name>
</gene>
<name>A0A8H7PQ08_MORIS</name>
<evidence type="ECO:0000313" key="3">
    <source>
        <dbReference type="Proteomes" id="UP000654370"/>
    </source>
</evidence>
<dbReference type="InterPro" id="IPR051181">
    <property type="entry name" value="CAF1_poly(A)_ribonucleases"/>
</dbReference>
<dbReference type="AlphaFoldDB" id="A0A8H7PQ08"/>
<comment type="caution">
    <text evidence="2">The sequence shown here is derived from an EMBL/GenBank/DDBJ whole genome shotgun (WGS) entry which is preliminary data.</text>
</comment>
<dbReference type="PANTHER" id="PTHR15092:SF22">
    <property type="entry name" value="POLY(A)-SPECIFIC RIBONUCLEASE PNLDC1"/>
    <property type="match status" value="1"/>
</dbReference>
<dbReference type="GO" id="GO:0003723">
    <property type="term" value="F:RNA binding"/>
    <property type="evidence" value="ECO:0007669"/>
    <property type="project" value="TreeGrafter"/>
</dbReference>
<dbReference type="GO" id="GO:0000175">
    <property type="term" value="F:3'-5'-RNA exonuclease activity"/>
    <property type="evidence" value="ECO:0007669"/>
    <property type="project" value="TreeGrafter"/>
</dbReference>
<dbReference type="EMBL" id="JAEPQZ010000008">
    <property type="protein sequence ID" value="KAG2178053.1"/>
    <property type="molecule type" value="Genomic_DNA"/>
</dbReference>
<evidence type="ECO:0000256" key="1">
    <source>
        <dbReference type="ARBA" id="ARBA00008372"/>
    </source>
</evidence>
<reference evidence="2" key="1">
    <citation type="submission" date="2020-12" db="EMBL/GenBank/DDBJ databases">
        <title>Metabolic potential, ecology and presence of endohyphal bacteria is reflected in genomic diversity of Mucoromycotina.</title>
        <authorList>
            <person name="Muszewska A."/>
            <person name="Okrasinska A."/>
            <person name="Steczkiewicz K."/>
            <person name="Drgas O."/>
            <person name="Orlowska M."/>
            <person name="Perlinska-Lenart U."/>
            <person name="Aleksandrzak-Piekarczyk T."/>
            <person name="Szatraj K."/>
            <person name="Zielenkiewicz U."/>
            <person name="Pilsyk S."/>
            <person name="Malc E."/>
            <person name="Mieczkowski P."/>
            <person name="Kruszewska J.S."/>
            <person name="Biernat P."/>
            <person name="Pawlowska J."/>
        </authorList>
    </citation>
    <scope>NUCLEOTIDE SEQUENCE</scope>
    <source>
        <strain evidence="2">WA0000067209</strain>
    </source>
</reference>
<accession>A0A8H7PQ08</accession>
<dbReference type="Proteomes" id="UP000654370">
    <property type="component" value="Unassembled WGS sequence"/>
</dbReference>
<organism evidence="2 3">
    <name type="scientific">Mortierella isabellina</name>
    <name type="common">Filamentous fungus</name>
    <name type="synonym">Umbelopsis isabellina</name>
    <dbReference type="NCBI Taxonomy" id="91625"/>
    <lineage>
        <taxon>Eukaryota</taxon>
        <taxon>Fungi</taxon>
        <taxon>Fungi incertae sedis</taxon>
        <taxon>Mucoromycota</taxon>
        <taxon>Mucoromycotina</taxon>
        <taxon>Umbelopsidomycetes</taxon>
        <taxon>Umbelopsidales</taxon>
        <taxon>Umbelopsidaceae</taxon>
        <taxon>Umbelopsis</taxon>
    </lineage>
</organism>